<dbReference type="InterPro" id="IPR029510">
    <property type="entry name" value="Ald_DH_CS_GLU"/>
</dbReference>
<feature type="active site" evidence="4">
    <location>
        <position position="247"/>
    </location>
</feature>
<evidence type="ECO:0000313" key="7">
    <source>
        <dbReference type="EMBL" id="MBK6266612.1"/>
    </source>
</evidence>
<dbReference type="InterPro" id="IPR016162">
    <property type="entry name" value="Ald_DH_N"/>
</dbReference>
<accession>A0A934X173</accession>
<dbReference type="AlphaFoldDB" id="A0A934X173"/>
<evidence type="ECO:0000256" key="5">
    <source>
        <dbReference type="RuleBase" id="RU003345"/>
    </source>
</evidence>
<dbReference type="PROSITE" id="PS00070">
    <property type="entry name" value="ALDEHYDE_DEHYDR_CYS"/>
    <property type="match status" value="1"/>
</dbReference>
<gene>
    <name evidence="7" type="ORF">JKA74_16320</name>
</gene>
<dbReference type="Proteomes" id="UP000611723">
    <property type="component" value="Unassembled WGS sequence"/>
</dbReference>
<dbReference type="SUPFAM" id="SSF53720">
    <property type="entry name" value="ALDH-like"/>
    <property type="match status" value="1"/>
</dbReference>
<keyword evidence="8" id="KW-1185">Reference proteome</keyword>
<dbReference type="Gene3D" id="3.40.309.10">
    <property type="entry name" value="Aldehyde Dehydrogenase, Chain A, domain 2"/>
    <property type="match status" value="1"/>
</dbReference>
<dbReference type="RefSeq" id="WP_201432296.1">
    <property type="nucleotide sequence ID" value="NZ_JAEQBW010000009.1"/>
</dbReference>
<dbReference type="FunFam" id="3.40.309.10:FF:000012">
    <property type="entry name" value="Betaine aldehyde dehydrogenase"/>
    <property type="match status" value="1"/>
</dbReference>
<feature type="domain" description="Aldehyde dehydrogenase" evidence="6">
    <location>
        <begin position="17"/>
        <end position="475"/>
    </location>
</feature>
<dbReference type="InterPro" id="IPR016163">
    <property type="entry name" value="Ald_DH_C"/>
</dbReference>
<dbReference type="PANTHER" id="PTHR43720">
    <property type="entry name" value="2-AMINOMUCONIC SEMIALDEHYDE DEHYDROGENASE"/>
    <property type="match status" value="1"/>
</dbReference>
<evidence type="ECO:0000256" key="3">
    <source>
        <dbReference type="ARBA" id="ARBA00023027"/>
    </source>
</evidence>
<comment type="caution">
    <text evidence="7">The sequence shown here is derived from an EMBL/GenBank/DDBJ whole genome shotgun (WGS) entry which is preliminary data.</text>
</comment>
<dbReference type="Gene3D" id="3.40.605.10">
    <property type="entry name" value="Aldehyde Dehydrogenase, Chain A, domain 1"/>
    <property type="match status" value="1"/>
</dbReference>
<dbReference type="GO" id="GO:0016620">
    <property type="term" value="F:oxidoreductase activity, acting on the aldehyde or oxo group of donors, NAD or NADP as acceptor"/>
    <property type="evidence" value="ECO:0007669"/>
    <property type="project" value="InterPro"/>
</dbReference>
<dbReference type="PANTHER" id="PTHR43720:SF2">
    <property type="entry name" value="2-AMINOMUCONIC SEMIALDEHYDE DEHYDROGENASE"/>
    <property type="match status" value="1"/>
</dbReference>
<dbReference type="InterPro" id="IPR016161">
    <property type="entry name" value="Ald_DH/histidinol_DH"/>
</dbReference>
<keyword evidence="3" id="KW-0520">NAD</keyword>
<protein>
    <submittedName>
        <fullName evidence="7">Aldehyde dehydrogenase</fullName>
    </submittedName>
</protein>
<evidence type="ECO:0000256" key="1">
    <source>
        <dbReference type="ARBA" id="ARBA00009986"/>
    </source>
</evidence>
<sequence>MEKIQNYINGELRAPASGKYMENINPATAEVFSLVPESDQSDLEVAIQSAQAAFPTWSQTDVAERAAIMVKIADLISQNLEELAMGETTDTGKPLQLASTVDIPRASANMRFFAHAITQYKSDAHSMPDAINYTMRQPIGVVACISPWNLPLYLFTWKIAPALAAGNCVIAKPSEITPYTAYLFSKLCIEAGLPPGVLNILHGLGGDIGNAIIESPQIKAVSFTGGTATGRKIASISAPMFRKLSLELGGKNPAVVFADCDLDKTVDALVKASFTNQGEICLCASRILVEQSIYAGFKERFVAKVKLLKVGDPLENETNLGAIVSRGHYQKIKSYIDLALEEGGAMLCGEEISTTNERCKNGFFLSPYVFENLSPDCRVNQEEIFGPVITLTPFDNEEQALEMANNSAYGLAGTVWTNDLGRAHRVSAQLETGIVWVNCWMKRDLRTPFGGMKASGLGREGGFEALNFFTESKNICIAH</sequence>
<keyword evidence="2 5" id="KW-0560">Oxidoreductase</keyword>
<dbReference type="FunFam" id="3.40.605.10:FF:000007">
    <property type="entry name" value="NAD/NADP-dependent betaine aldehyde dehydrogenase"/>
    <property type="match status" value="1"/>
</dbReference>
<proteinExistence type="inferred from homology"/>
<name>A0A934X173_9BACT</name>
<dbReference type="Pfam" id="PF00171">
    <property type="entry name" value="Aldedh"/>
    <property type="match status" value="1"/>
</dbReference>
<evidence type="ECO:0000256" key="2">
    <source>
        <dbReference type="ARBA" id="ARBA00023002"/>
    </source>
</evidence>
<dbReference type="CDD" id="cd07093">
    <property type="entry name" value="ALDH_F8_HMSADH"/>
    <property type="match status" value="1"/>
</dbReference>
<dbReference type="InterPro" id="IPR016160">
    <property type="entry name" value="Ald_DH_CS_CYS"/>
</dbReference>
<evidence type="ECO:0000313" key="8">
    <source>
        <dbReference type="Proteomes" id="UP000611723"/>
    </source>
</evidence>
<dbReference type="InterPro" id="IPR015590">
    <property type="entry name" value="Aldehyde_DH_dom"/>
</dbReference>
<evidence type="ECO:0000259" key="6">
    <source>
        <dbReference type="Pfam" id="PF00171"/>
    </source>
</evidence>
<reference evidence="7" key="1">
    <citation type="submission" date="2021-01" db="EMBL/GenBank/DDBJ databases">
        <title>Marivirga aurantiaca sp. nov., isolated from intertidal surface sediments.</title>
        <authorList>
            <person name="Zhang M."/>
        </authorList>
    </citation>
    <scope>NUCLEOTIDE SEQUENCE</scope>
    <source>
        <strain evidence="7">S37H4</strain>
    </source>
</reference>
<organism evidence="7 8">
    <name type="scientific">Marivirga aurantiaca</name>
    <dbReference type="NCBI Taxonomy" id="2802615"/>
    <lineage>
        <taxon>Bacteria</taxon>
        <taxon>Pseudomonadati</taxon>
        <taxon>Bacteroidota</taxon>
        <taxon>Cytophagia</taxon>
        <taxon>Cytophagales</taxon>
        <taxon>Marivirgaceae</taxon>
        <taxon>Marivirga</taxon>
    </lineage>
</organism>
<dbReference type="PROSITE" id="PS00687">
    <property type="entry name" value="ALDEHYDE_DEHYDR_GLU"/>
    <property type="match status" value="1"/>
</dbReference>
<dbReference type="EMBL" id="JAEQBW010000009">
    <property type="protein sequence ID" value="MBK6266612.1"/>
    <property type="molecule type" value="Genomic_DNA"/>
</dbReference>
<comment type="similarity">
    <text evidence="1 5">Belongs to the aldehyde dehydrogenase family.</text>
</comment>
<evidence type="ECO:0000256" key="4">
    <source>
        <dbReference type="PROSITE-ProRule" id="PRU10007"/>
    </source>
</evidence>